<dbReference type="SUPFAM" id="SSF57850">
    <property type="entry name" value="RING/U-box"/>
    <property type="match status" value="1"/>
</dbReference>
<dbReference type="PROSITE" id="PS50089">
    <property type="entry name" value="ZF_RING_2"/>
    <property type="match status" value="1"/>
</dbReference>
<dbReference type="Gene3D" id="3.30.40.10">
    <property type="entry name" value="Zinc/RING finger domain, C3HC4 (zinc finger)"/>
    <property type="match status" value="1"/>
</dbReference>
<evidence type="ECO:0000313" key="7">
    <source>
        <dbReference type="Proteomes" id="UP000187209"/>
    </source>
</evidence>
<evidence type="ECO:0000313" key="6">
    <source>
        <dbReference type="EMBL" id="OMJ86742.1"/>
    </source>
</evidence>
<dbReference type="InterPro" id="IPR013083">
    <property type="entry name" value="Znf_RING/FYVE/PHD"/>
</dbReference>
<dbReference type="OrthoDB" id="301470at2759"/>
<keyword evidence="7" id="KW-1185">Reference proteome</keyword>
<dbReference type="InterPro" id="IPR051834">
    <property type="entry name" value="RING_finger_E3_ligase"/>
</dbReference>
<dbReference type="SMART" id="SM00184">
    <property type="entry name" value="RING"/>
    <property type="match status" value="1"/>
</dbReference>
<dbReference type="PANTHER" id="PTHR45931:SF3">
    <property type="entry name" value="RING ZINC FINGER-CONTAINING PROTEIN"/>
    <property type="match status" value="1"/>
</dbReference>
<comment type="caution">
    <text evidence="6">The sequence shown here is derived from an EMBL/GenBank/DDBJ whole genome shotgun (WGS) entry which is preliminary data.</text>
</comment>
<evidence type="ECO:0000256" key="4">
    <source>
        <dbReference type="PROSITE-ProRule" id="PRU00175"/>
    </source>
</evidence>
<sequence length="462" mass="53281">MNKRRNLFAELEFLGFDPLCIREALRTCNDFDSALNMLNSNKVVKIESELYSKGLPKSVAKYLAGSCQSAEEALKKYHDYTPVGQQIRKKCVEMGYSELLAEKAIDMMMDLDHAIQYIVTTDPSTLSRTFSSQRFNNPMQPRAQEHQMPFIHPAPSHPMVNPMPYPQNPTVPMQYNQPYPYAPPPASQYSHPLSSSPSMPYSVNQFPQHIMQGPHPMYNPQLSNPYNPPNAPQYFPSAQHPLDNRLPVPPNPLYIPPPSYIPHPYPGSMQSPPLRPPPSIPNPQNVPYNVNRASVSIRFDNNNPNDELSLHRDDLGRNFEEAFDNLTINRTQRTLDMRRMSMPRPEEEVKEDNLRENQLVFIRIEDFFENMLGRYLLLDMLSRLYEPEGLDSEFIQNLPRQPYSRGLNLNSETCVICYEDYEEGVEIIILKCRHPFHTECISKWLESSTKCPLCKDDMGEEQ</sequence>
<dbReference type="GO" id="GO:0008270">
    <property type="term" value="F:zinc ion binding"/>
    <property type="evidence" value="ECO:0007669"/>
    <property type="project" value="UniProtKB-KW"/>
</dbReference>
<dbReference type="Proteomes" id="UP000187209">
    <property type="component" value="Unassembled WGS sequence"/>
</dbReference>
<evidence type="ECO:0000259" key="5">
    <source>
        <dbReference type="PROSITE" id="PS50089"/>
    </source>
</evidence>
<dbReference type="InterPro" id="IPR001841">
    <property type="entry name" value="Znf_RING"/>
</dbReference>
<evidence type="ECO:0000256" key="3">
    <source>
        <dbReference type="ARBA" id="ARBA00022833"/>
    </source>
</evidence>
<dbReference type="CDD" id="cd16469">
    <property type="entry name" value="RING-H2_RNF24-like"/>
    <property type="match status" value="1"/>
</dbReference>
<proteinExistence type="predicted"/>
<dbReference type="GO" id="GO:0061630">
    <property type="term" value="F:ubiquitin protein ligase activity"/>
    <property type="evidence" value="ECO:0007669"/>
    <property type="project" value="TreeGrafter"/>
</dbReference>
<keyword evidence="1" id="KW-0479">Metal-binding</keyword>
<reference evidence="6 7" key="1">
    <citation type="submission" date="2016-11" db="EMBL/GenBank/DDBJ databases">
        <title>The macronuclear genome of Stentor coeruleus: a giant cell with tiny introns.</title>
        <authorList>
            <person name="Slabodnick M."/>
            <person name="Ruby J.G."/>
            <person name="Reiff S.B."/>
            <person name="Swart E.C."/>
            <person name="Gosai S."/>
            <person name="Prabakaran S."/>
            <person name="Witkowska E."/>
            <person name="Larue G.E."/>
            <person name="Fisher S."/>
            <person name="Freeman R.M."/>
            <person name="Gunawardena J."/>
            <person name="Chu W."/>
            <person name="Stover N.A."/>
            <person name="Gregory B.D."/>
            <person name="Nowacki M."/>
            <person name="Derisi J."/>
            <person name="Roy S.W."/>
            <person name="Marshall W.F."/>
            <person name="Sood P."/>
        </authorList>
    </citation>
    <scope>NUCLEOTIDE SEQUENCE [LARGE SCALE GENOMIC DNA]</scope>
    <source>
        <strain evidence="6">WM001</strain>
    </source>
</reference>
<feature type="domain" description="RING-type" evidence="5">
    <location>
        <begin position="414"/>
        <end position="455"/>
    </location>
</feature>
<dbReference type="AlphaFoldDB" id="A0A1R2CCP1"/>
<keyword evidence="3" id="KW-0862">Zinc</keyword>
<evidence type="ECO:0000256" key="2">
    <source>
        <dbReference type="ARBA" id="ARBA00022771"/>
    </source>
</evidence>
<dbReference type="PANTHER" id="PTHR45931">
    <property type="entry name" value="SI:CH211-59O9.10"/>
    <property type="match status" value="1"/>
</dbReference>
<name>A0A1R2CCP1_9CILI</name>
<protein>
    <recommendedName>
        <fullName evidence="5">RING-type domain-containing protein</fullName>
    </recommendedName>
</protein>
<organism evidence="6 7">
    <name type="scientific">Stentor coeruleus</name>
    <dbReference type="NCBI Taxonomy" id="5963"/>
    <lineage>
        <taxon>Eukaryota</taxon>
        <taxon>Sar</taxon>
        <taxon>Alveolata</taxon>
        <taxon>Ciliophora</taxon>
        <taxon>Postciliodesmatophora</taxon>
        <taxon>Heterotrichea</taxon>
        <taxon>Heterotrichida</taxon>
        <taxon>Stentoridae</taxon>
        <taxon>Stentor</taxon>
    </lineage>
</organism>
<gene>
    <name evidence="6" type="ORF">SteCoe_11678</name>
</gene>
<dbReference type="GO" id="GO:0006511">
    <property type="term" value="P:ubiquitin-dependent protein catabolic process"/>
    <property type="evidence" value="ECO:0007669"/>
    <property type="project" value="TreeGrafter"/>
</dbReference>
<dbReference type="Pfam" id="PF13639">
    <property type="entry name" value="zf-RING_2"/>
    <property type="match status" value="1"/>
</dbReference>
<evidence type="ECO:0000256" key="1">
    <source>
        <dbReference type="ARBA" id="ARBA00022723"/>
    </source>
</evidence>
<keyword evidence="2 4" id="KW-0863">Zinc-finger</keyword>
<accession>A0A1R2CCP1</accession>
<dbReference type="EMBL" id="MPUH01000196">
    <property type="protein sequence ID" value="OMJ86742.1"/>
    <property type="molecule type" value="Genomic_DNA"/>
</dbReference>
<dbReference type="GO" id="GO:0005634">
    <property type="term" value="C:nucleus"/>
    <property type="evidence" value="ECO:0007669"/>
    <property type="project" value="TreeGrafter"/>
</dbReference>